<accession>A0A2A2F4C4</accession>
<evidence type="ECO:0000313" key="2">
    <source>
        <dbReference type="EMBL" id="PAU80441.1"/>
    </source>
</evidence>
<protein>
    <submittedName>
        <fullName evidence="2">Uncharacterized protein</fullName>
    </submittedName>
</protein>
<gene>
    <name evidence="2" type="ORF">CK501_08315</name>
</gene>
<dbReference type="Proteomes" id="UP000218896">
    <property type="component" value="Unassembled WGS sequence"/>
</dbReference>
<comment type="caution">
    <text evidence="2">The sequence shown here is derived from an EMBL/GenBank/DDBJ whole genome shotgun (WGS) entry which is preliminary data.</text>
</comment>
<keyword evidence="1" id="KW-0812">Transmembrane</keyword>
<dbReference type="AlphaFoldDB" id="A0A2A2F4C4"/>
<proteinExistence type="predicted"/>
<name>A0A2A2F4C4_9GAMM</name>
<feature type="transmembrane region" description="Helical" evidence="1">
    <location>
        <begin position="12"/>
        <end position="32"/>
    </location>
</feature>
<keyword evidence="3" id="KW-1185">Reference proteome</keyword>
<evidence type="ECO:0000256" key="1">
    <source>
        <dbReference type="SAM" id="Phobius"/>
    </source>
</evidence>
<keyword evidence="1" id="KW-1133">Transmembrane helix</keyword>
<evidence type="ECO:0000313" key="3">
    <source>
        <dbReference type="Proteomes" id="UP000218896"/>
    </source>
</evidence>
<feature type="transmembrane region" description="Helical" evidence="1">
    <location>
        <begin position="44"/>
        <end position="65"/>
    </location>
</feature>
<keyword evidence="1" id="KW-0472">Membrane</keyword>
<reference evidence="2 3" key="1">
    <citation type="submission" date="2017-08" db="EMBL/GenBank/DDBJ databases">
        <title>Halovibrio sewagensis sp. nov., isolated from wastewater of high salinity.</title>
        <authorList>
            <person name="Dong X."/>
            <person name="Zhang G."/>
        </authorList>
    </citation>
    <scope>NUCLEOTIDE SEQUENCE [LARGE SCALE GENOMIC DNA]</scope>
    <source>
        <strain evidence="2 3">YL5-2</strain>
    </source>
</reference>
<dbReference type="EMBL" id="NSKD01000003">
    <property type="protein sequence ID" value="PAU80441.1"/>
    <property type="molecule type" value="Genomic_DNA"/>
</dbReference>
<organism evidence="2 3">
    <name type="scientific">Halovibrio salipaludis</name>
    <dbReference type="NCBI Taxonomy" id="2032626"/>
    <lineage>
        <taxon>Bacteria</taxon>
        <taxon>Pseudomonadati</taxon>
        <taxon>Pseudomonadota</taxon>
        <taxon>Gammaproteobacteria</taxon>
        <taxon>Oceanospirillales</taxon>
        <taxon>Halomonadaceae</taxon>
        <taxon>Halovibrio</taxon>
    </lineage>
</organism>
<sequence length="71" mass="7615">MKSLVFRLLVGFLETLYMVVGGVATLFVFMALNSGALGLPASPWLGGLGALITMAFSMMPGYFILRRQSSP</sequence>